<feature type="compositionally biased region" description="Basic and acidic residues" evidence="1">
    <location>
        <begin position="122"/>
        <end position="143"/>
    </location>
</feature>
<dbReference type="EMBL" id="BTRK01000006">
    <property type="protein sequence ID" value="GMR59811.1"/>
    <property type="molecule type" value="Genomic_DNA"/>
</dbReference>
<feature type="compositionally biased region" description="Basic and acidic residues" evidence="1">
    <location>
        <begin position="505"/>
        <end position="520"/>
    </location>
</feature>
<feature type="compositionally biased region" description="Basic and acidic residues" evidence="1">
    <location>
        <begin position="537"/>
        <end position="548"/>
    </location>
</feature>
<feature type="region of interest" description="Disordered" evidence="1">
    <location>
        <begin position="439"/>
        <end position="569"/>
    </location>
</feature>
<feature type="compositionally biased region" description="Basic and acidic residues" evidence="1">
    <location>
        <begin position="1017"/>
        <end position="1029"/>
    </location>
</feature>
<proteinExistence type="predicted"/>
<name>A0AAN5DAE0_9BILA</name>
<reference evidence="3" key="1">
    <citation type="submission" date="2022-10" db="EMBL/GenBank/DDBJ databases">
        <title>Genome assembly of Pristionchus species.</title>
        <authorList>
            <person name="Yoshida K."/>
            <person name="Sommer R.J."/>
        </authorList>
    </citation>
    <scope>NUCLEOTIDE SEQUENCE [LARGE SCALE GENOMIC DNA]</scope>
    <source>
        <strain evidence="3">RS5460</strain>
    </source>
</reference>
<evidence type="ECO:0000256" key="1">
    <source>
        <dbReference type="SAM" id="MobiDB-lite"/>
    </source>
</evidence>
<dbReference type="Proteomes" id="UP001328107">
    <property type="component" value="Unassembled WGS sequence"/>
</dbReference>
<organism evidence="2 3">
    <name type="scientific">Pristionchus mayeri</name>
    <dbReference type="NCBI Taxonomy" id="1317129"/>
    <lineage>
        <taxon>Eukaryota</taxon>
        <taxon>Metazoa</taxon>
        <taxon>Ecdysozoa</taxon>
        <taxon>Nematoda</taxon>
        <taxon>Chromadorea</taxon>
        <taxon>Rhabditida</taxon>
        <taxon>Rhabditina</taxon>
        <taxon>Diplogasteromorpha</taxon>
        <taxon>Diplogasteroidea</taxon>
        <taxon>Neodiplogasteridae</taxon>
        <taxon>Pristionchus</taxon>
    </lineage>
</organism>
<evidence type="ECO:0000313" key="2">
    <source>
        <dbReference type="EMBL" id="GMR59811.1"/>
    </source>
</evidence>
<evidence type="ECO:0000313" key="3">
    <source>
        <dbReference type="Proteomes" id="UP001328107"/>
    </source>
</evidence>
<gene>
    <name evidence="2" type="ORF">PMAYCL1PPCAC_30006</name>
</gene>
<feature type="region of interest" description="Disordered" evidence="1">
    <location>
        <begin position="121"/>
        <end position="143"/>
    </location>
</feature>
<feature type="region of interest" description="Disordered" evidence="1">
    <location>
        <begin position="1382"/>
        <end position="1421"/>
    </location>
</feature>
<feature type="compositionally biased region" description="Acidic residues" evidence="1">
    <location>
        <begin position="980"/>
        <end position="994"/>
    </location>
</feature>
<feature type="compositionally biased region" description="Polar residues" evidence="1">
    <location>
        <begin position="1397"/>
        <end position="1407"/>
    </location>
</feature>
<accession>A0AAN5DAE0</accession>
<sequence length="1421" mass="161568">MSSDVEFDNAPAKLAQPQPKPVARKCIVCGTTKHEHVMKPFLLKGDQLNTWTSCYFSNKRHKLSNFYAKLRYTINPFACAEHFKNMQLPQDPKPKRLPLVLRGKRSCEALLAGCEPPSISKIIEKKPSPPPEEPKVNRSEKEVNDAVMAILKDAREQMDKEAETKKILKKITRKVVGNEALSDDPDAPAVKRKKKRKREPMKKRVAEDGNEADSDNSEIDVETVESEEDMMNGSSESSESDKEDKVNPVDKLRQVGANAIPQPLSIIVPRLRQHRPYLISAPGMFRRVIGTFPRLVETSKTNNVPKRLTLNSAIDKLYERPSWVSPNPGQRELSSVLEKFWNEDMSAHPSTSNNFWRPSSSTIKGKILRHQPFGRSVLPGTKTKFVPAAALMNRKKMDGPPPAVHVHHPSIRNSALFHNPPLSPSRLIIGSEETVMTTVESEDEEDSCEEELARLMRSSSSSSSSSDESEIVVCDPEDMVPKPPGPKIEGVIKPRSRSVSTYHSSTEEEKEVERMQKESSPHSSSDGENAEVDVETIDEKPVKKEHPGDGNATQKDPVHAVAGRVRRRKQKMPISDGIIERIHQRMEQKFKLVVPPFLPPTAMVKPPTKLLSSGQYSVKALLQAQARVAAGQPVLLGTSILNSSRIPIRHPLYKKAFLQLKRPSSQQKIPPSEWKRLEKETRVKVVERRQAERRAQLAQEKKRRAQHLIDHKLIAENPPPVLDRVDKRVKSEGVLHDRLPSAQLAKITEGIPARRSKFLRMRFHKKDDEFNTRKMKVLDRARCPQGVVREEEVEACPSLDAYPVMGGVKSAKRSQAWKRIVKKVEKKVTNPSLVIDKTMVMEMHKKLAAPPPTPIVGIPDKEILAARREMYDKKRLVTSVRAGLIYGDQRSDREEWLRKKMMGLKMEGRRRMEEDEDEDEEEDEDTLVMEAMEIVKIVKAEKMRESEENAKKYEEAMRSLRESEVEEDGTMIMLSDIDDEKNEGEQEEEKEIEEMEIRKEKDNDEDWRMPSGVALKKIKEEKEGECETRRKSHRLKEKRAAMPKSQRTLIWKTSEDEDDEPTTVSPPPVVDTSKKKRGRPRKSTEEGPPPKKRRAKGLTEEEKKVLARFLTPMNEGGKETTGMVKPLLKEEMMETNDMGKEEETEADETMAKLEVQQPKPAGDGPLPMASRRKMLWSWKQRLGSTLTSHNEMAGRLCNLCMKLQKRYIWVPNEAIALMDHARTHCVETLMCPNQDCTYMNTQRSRIAQHVSYVHKKWGVPIDVAAVYPSMRKSLEMRLRQCFPDLPNLAVCNICRMAVRPDRYHLIGHAQTHLEKMVFECSRDICTLKYATEQECRDHIERANCYGSVMNGMSDEMEEEVSQLAIACFGNKRVSQFTENHGQVDAAENGSDADAHPNTASTSESKPLSQPKIEEGETPDNS</sequence>
<evidence type="ECO:0008006" key="4">
    <source>
        <dbReference type="Google" id="ProtNLM"/>
    </source>
</evidence>
<feature type="compositionally biased region" description="Acidic residues" evidence="1">
    <location>
        <begin position="440"/>
        <end position="450"/>
    </location>
</feature>
<feature type="compositionally biased region" description="Basic and acidic residues" evidence="1">
    <location>
        <begin position="995"/>
        <end position="1008"/>
    </location>
</feature>
<feature type="compositionally biased region" description="Acidic residues" evidence="1">
    <location>
        <begin position="208"/>
        <end position="230"/>
    </location>
</feature>
<feature type="region of interest" description="Disordered" evidence="1">
    <location>
        <begin position="980"/>
        <end position="1101"/>
    </location>
</feature>
<feature type="compositionally biased region" description="Acidic residues" evidence="1">
    <location>
        <begin position="467"/>
        <end position="478"/>
    </location>
</feature>
<protein>
    <recommendedName>
        <fullName evidence="4">THAP-type domain-containing protein</fullName>
    </recommendedName>
</protein>
<comment type="caution">
    <text evidence="2">The sequence shown here is derived from an EMBL/GenBank/DDBJ whole genome shotgun (WGS) entry which is preliminary data.</text>
</comment>
<feature type="region of interest" description="Disordered" evidence="1">
    <location>
        <begin position="179"/>
        <end position="246"/>
    </location>
</feature>
<keyword evidence="3" id="KW-1185">Reference proteome</keyword>
<feature type="compositionally biased region" description="Basic residues" evidence="1">
    <location>
        <begin position="190"/>
        <end position="201"/>
    </location>
</feature>